<organism evidence="1">
    <name type="scientific">freshwater metagenome</name>
    <dbReference type="NCBI Taxonomy" id="449393"/>
    <lineage>
        <taxon>unclassified sequences</taxon>
        <taxon>metagenomes</taxon>
        <taxon>ecological metagenomes</taxon>
    </lineage>
</organism>
<reference evidence="1" key="1">
    <citation type="submission" date="2020-05" db="EMBL/GenBank/DDBJ databases">
        <authorList>
            <person name="Chiriac C."/>
            <person name="Salcher M."/>
            <person name="Ghai R."/>
            <person name="Kavagutti S V."/>
        </authorList>
    </citation>
    <scope>NUCLEOTIDE SEQUENCE</scope>
</reference>
<evidence type="ECO:0000313" key="1">
    <source>
        <dbReference type="EMBL" id="CAB4347577.1"/>
    </source>
</evidence>
<name>A0A6J6A3E2_9ZZZZ</name>
<sequence>MTRIRNRAALTAIPLAVAALAVGAASSSANSTQWGDNGSGTCNAWQSILNPSQSGTELGTYCMQSVTGWISIGGGASQSQAISCSNNAPGGSPGLSWSLDGQAYVNNPQWYEVALQNTTTDDPGSAKYPFIGWQTGDGDADLSSESWDGLGSAGNASTGSYGSWGASVTNWGGSGQWQTALACINLGGGGLSQSARVHRGAGSSIAPVRIADKKIDTIDKAKGRAFLAREYVVKKNVTRADTRSCPAGMVRRGNLAYTVQEFPADNKAPKWKNRSLVDVKMTPKGKNAGSVKMTLKRAKNPTVVQFQMRCGKR</sequence>
<gene>
    <name evidence="1" type="ORF">UFOPK3547_01738</name>
</gene>
<proteinExistence type="predicted"/>
<dbReference type="AlphaFoldDB" id="A0A6J6A3E2"/>
<dbReference type="EMBL" id="CAESAN010000220">
    <property type="protein sequence ID" value="CAB4347577.1"/>
    <property type="molecule type" value="Genomic_DNA"/>
</dbReference>
<accession>A0A6J6A3E2</accession>
<protein>
    <submittedName>
        <fullName evidence="1">Unannotated protein</fullName>
    </submittedName>
</protein>